<evidence type="ECO:0000256" key="2">
    <source>
        <dbReference type="ARBA" id="ARBA00004141"/>
    </source>
</evidence>
<dbReference type="Gene3D" id="1.10.287.130">
    <property type="match status" value="1"/>
</dbReference>
<dbReference type="InterPro" id="IPR036890">
    <property type="entry name" value="HATPase_C_sf"/>
</dbReference>
<dbReference type="InterPro" id="IPR005467">
    <property type="entry name" value="His_kinase_dom"/>
</dbReference>
<dbReference type="InterPro" id="IPR050736">
    <property type="entry name" value="Sensor_HK_Regulatory"/>
</dbReference>
<accession>A0A0K1EQP1</accession>
<dbReference type="InterPro" id="IPR004358">
    <property type="entry name" value="Sig_transdc_His_kin-like_C"/>
</dbReference>
<dbReference type="SMART" id="SM00387">
    <property type="entry name" value="HATPase_c"/>
    <property type="match status" value="1"/>
</dbReference>
<keyword evidence="10 14" id="KW-1133">Transmembrane helix</keyword>
<protein>
    <recommendedName>
        <fullName evidence="3">histidine kinase</fullName>
        <ecNumber evidence="3">2.7.13.3</ecNumber>
    </recommendedName>
</protein>
<comment type="subcellular location">
    <subcellularLocation>
        <location evidence="2">Membrane</location>
        <topology evidence="2">Multi-pass membrane protein</topology>
    </subcellularLocation>
</comment>
<feature type="coiled-coil region" evidence="13">
    <location>
        <begin position="443"/>
        <end position="470"/>
    </location>
</feature>
<evidence type="ECO:0000256" key="7">
    <source>
        <dbReference type="ARBA" id="ARBA00022741"/>
    </source>
</evidence>
<keyword evidence="9" id="KW-0067">ATP-binding</keyword>
<dbReference type="CDD" id="cd00075">
    <property type="entry name" value="HATPase"/>
    <property type="match status" value="1"/>
</dbReference>
<dbReference type="FunFam" id="3.30.565.10:FF:000006">
    <property type="entry name" value="Sensor histidine kinase WalK"/>
    <property type="match status" value="1"/>
</dbReference>
<feature type="transmembrane region" description="Helical" evidence="14">
    <location>
        <begin position="35"/>
        <end position="65"/>
    </location>
</feature>
<proteinExistence type="predicted"/>
<dbReference type="InterPro" id="IPR029016">
    <property type="entry name" value="GAF-like_dom_sf"/>
</dbReference>
<dbReference type="EMBL" id="CP012159">
    <property type="protein sequence ID" value="AKT42972.1"/>
    <property type="molecule type" value="Genomic_DNA"/>
</dbReference>
<gene>
    <name evidence="16" type="ORF">CMC5_072000</name>
</gene>
<keyword evidence="7" id="KW-0547">Nucleotide-binding</keyword>
<dbReference type="InterPro" id="IPR036097">
    <property type="entry name" value="HisK_dim/P_sf"/>
</dbReference>
<evidence type="ECO:0000256" key="4">
    <source>
        <dbReference type="ARBA" id="ARBA00022553"/>
    </source>
</evidence>
<dbReference type="STRING" id="52.CMC5_072000"/>
<dbReference type="Gene3D" id="1.20.120.620">
    <property type="entry name" value="Backbone structure of the membrane domain of e. Coli histidine kinase receptor kdpd"/>
    <property type="match status" value="1"/>
</dbReference>
<dbReference type="PANTHER" id="PTHR43711">
    <property type="entry name" value="TWO-COMPONENT HISTIDINE KINASE"/>
    <property type="match status" value="1"/>
</dbReference>
<dbReference type="Pfam" id="PF13493">
    <property type="entry name" value="DUF4118"/>
    <property type="match status" value="1"/>
</dbReference>
<keyword evidence="4" id="KW-0597">Phosphoprotein</keyword>
<dbReference type="Proteomes" id="UP000067626">
    <property type="component" value="Chromosome"/>
</dbReference>
<evidence type="ECO:0000256" key="11">
    <source>
        <dbReference type="ARBA" id="ARBA00023012"/>
    </source>
</evidence>
<evidence type="ECO:0000256" key="13">
    <source>
        <dbReference type="SAM" id="Coils"/>
    </source>
</evidence>
<dbReference type="InterPro" id="IPR025201">
    <property type="entry name" value="KdpD_TM"/>
</dbReference>
<dbReference type="SUPFAM" id="SSF55781">
    <property type="entry name" value="GAF domain-like"/>
    <property type="match status" value="2"/>
</dbReference>
<dbReference type="OrthoDB" id="9781147at2"/>
<dbReference type="PANTHER" id="PTHR43711:SF1">
    <property type="entry name" value="HISTIDINE KINASE 1"/>
    <property type="match status" value="1"/>
</dbReference>
<evidence type="ECO:0000256" key="6">
    <source>
        <dbReference type="ARBA" id="ARBA00022692"/>
    </source>
</evidence>
<dbReference type="SMART" id="SM00388">
    <property type="entry name" value="HisKA"/>
    <property type="match status" value="1"/>
</dbReference>
<keyword evidence="5" id="KW-0808">Transferase</keyword>
<keyword evidence="12 14" id="KW-0472">Membrane</keyword>
<keyword evidence="6 14" id="KW-0812">Transmembrane</keyword>
<dbReference type="InterPro" id="IPR003661">
    <property type="entry name" value="HisK_dim/P_dom"/>
</dbReference>
<reference evidence="16 17" key="1">
    <citation type="submission" date="2015-07" db="EMBL/GenBank/DDBJ databases">
        <title>Genome analysis of myxobacterium Chondromyces crocatus Cm c5 reveals a high potential for natural compound synthesis and the genetic basis for the loss of fruiting body formation.</title>
        <authorList>
            <person name="Zaburannyi N."/>
            <person name="Bunk B."/>
            <person name="Maier J."/>
            <person name="Overmann J."/>
            <person name="Mueller R."/>
        </authorList>
    </citation>
    <scope>NUCLEOTIDE SEQUENCE [LARGE SCALE GENOMIC DNA]</scope>
    <source>
        <strain evidence="16 17">Cm c5</strain>
    </source>
</reference>
<dbReference type="KEGG" id="ccro:CMC5_072000"/>
<dbReference type="InterPro" id="IPR003594">
    <property type="entry name" value="HATPase_dom"/>
</dbReference>
<dbReference type="Pfam" id="PF01590">
    <property type="entry name" value="GAF"/>
    <property type="match status" value="2"/>
</dbReference>
<dbReference type="InterPro" id="IPR038318">
    <property type="entry name" value="KdpD_sf"/>
</dbReference>
<dbReference type="EC" id="2.7.13.3" evidence="3"/>
<dbReference type="SMART" id="SM00065">
    <property type="entry name" value="GAF"/>
    <property type="match status" value="2"/>
</dbReference>
<dbReference type="InterPro" id="IPR003018">
    <property type="entry name" value="GAF"/>
</dbReference>
<dbReference type="GO" id="GO:0000155">
    <property type="term" value="F:phosphorelay sensor kinase activity"/>
    <property type="evidence" value="ECO:0007669"/>
    <property type="project" value="InterPro"/>
</dbReference>
<dbReference type="Gene3D" id="3.30.450.40">
    <property type="match status" value="2"/>
</dbReference>
<dbReference type="CDD" id="cd00082">
    <property type="entry name" value="HisKA"/>
    <property type="match status" value="1"/>
</dbReference>
<dbReference type="RefSeq" id="WP_050434516.1">
    <property type="nucleotide sequence ID" value="NZ_CP012159.1"/>
</dbReference>
<keyword evidence="8" id="KW-0418">Kinase</keyword>
<evidence type="ECO:0000256" key="14">
    <source>
        <dbReference type="SAM" id="Phobius"/>
    </source>
</evidence>
<feature type="domain" description="Histidine kinase" evidence="15">
    <location>
        <begin position="477"/>
        <end position="696"/>
    </location>
</feature>
<evidence type="ECO:0000313" key="16">
    <source>
        <dbReference type="EMBL" id="AKT42972.1"/>
    </source>
</evidence>
<dbReference type="SUPFAM" id="SSF55874">
    <property type="entry name" value="ATPase domain of HSP90 chaperone/DNA topoisomerase II/histidine kinase"/>
    <property type="match status" value="1"/>
</dbReference>
<dbReference type="Pfam" id="PF02518">
    <property type="entry name" value="HATPase_c"/>
    <property type="match status" value="1"/>
</dbReference>
<keyword evidence="17" id="KW-1185">Reference proteome</keyword>
<dbReference type="Gene3D" id="3.30.565.10">
    <property type="entry name" value="Histidine kinase-like ATPase, C-terminal domain"/>
    <property type="match status" value="1"/>
</dbReference>
<keyword evidence="13" id="KW-0175">Coiled coil</keyword>
<dbReference type="AlphaFoldDB" id="A0A0K1EQP1"/>
<evidence type="ECO:0000256" key="9">
    <source>
        <dbReference type="ARBA" id="ARBA00022840"/>
    </source>
</evidence>
<evidence type="ECO:0000259" key="15">
    <source>
        <dbReference type="PROSITE" id="PS50109"/>
    </source>
</evidence>
<evidence type="ECO:0000256" key="8">
    <source>
        <dbReference type="ARBA" id="ARBA00022777"/>
    </source>
</evidence>
<name>A0A0K1EQP1_CHOCO</name>
<dbReference type="GO" id="GO:0005524">
    <property type="term" value="F:ATP binding"/>
    <property type="evidence" value="ECO:0007669"/>
    <property type="project" value="UniProtKB-KW"/>
</dbReference>
<comment type="catalytic activity">
    <reaction evidence="1">
        <text>ATP + protein L-histidine = ADP + protein N-phospho-L-histidine.</text>
        <dbReference type="EC" id="2.7.13.3"/>
    </reaction>
</comment>
<dbReference type="PRINTS" id="PR00344">
    <property type="entry name" value="BCTRLSENSOR"/>
</dbReference>
<feature type="transmembrane region" description="Helical" evidence="14">
    <location>
        <begin position="86"/>
        <end position="103"/>
    </location>
</feature>
<evidence type="ECO:0000256" key="5">
    <source>
        <dbReference type="ARBA" id="ARBA00022679"/>
    </source>
</evidence>
<evidence type="ECO:0000313" key="17">
    <source>
        <dbReference type="Proteomes" id="UP000067626"/>
    </source>
</evidence>
<dbReference type="GO" id="GO:0016020">
    <property type="term" value="C:membrane"/>
    <property type="evidence" value="ECO:0007669"/>
    <property type="project" value="UniProtKB-SubCell"/>
</dbReference>
<dbReference type="Pfam" id="PF00512">
    <property type="entry name" value="HisKA"/>
    <property type="match status" value="1"/>
</dbReference>
<sequence>MLLRALRYSFAVVAATIAVGLAALAAEQFGLENGYFMIPLAAVMVVALSSGRGPALLTAALSGVGTTWAVMAPRLQLMLESRTDKAVCLMYVVLAAAMAHIGASAHESYTRVQAARVEADQALVRLRDLQSVTETALEDRPLPELLQELLARVARIFRADTAMVLLLDQDRESLVVAAAVGIPRSAWRSIRLSQGAGLAGQVFVSRRAWRAEELSEEEHRALDASSESRSAVGVPLLVEGRVLGVLDLGTSENRRFSDEDVALLELTAVRIARAVERVRLHEAADARARQQAAIAELGQRAIGGEPIASLMREVATAVAAALRVDLVSVLELASGGQELIRRAFVGGEMPIDPISAGVETQAGYALRHRGPVVVEDFREESRFQGAPCIQQMQIISSMCVTITGATQPFGVLGVYSRTKRIFNEDDVHFLEAVANVLSEAVRNHGAIAMAREAERQMERLYQEAMEAVRIREEFMSIASHELRTPLTPLSLQVGSLQRTLRNDPGRLSPERMLEKVDVVARQVARLHRLVGDLLDLSLLTAGNMKLRREEVDLASAARDAAHRFQEMLSRAGCELHLSVSGPAKGWWDRTRIDQVLTHLLSNAIKYGAGAPIDLLVEGDESAVRIVVRDRGIGIPVEQQTRIFGRFERAVSEHHYGGFGLGLWIVKQILDALGGTITVQSAPQQGSTFTVELPRRSTGTDAAAA</sequence>
<evidence type="ECO:0000256" key="3">
    <source>
        <dbReference type="ARBA" id="ARBA00012438"/>
    </source>
</evidence>
<organism evidence="16 17">
    <name type="scientific">Chondromyces crocatus</name>
    <dbReference type="NCBI Taxonomy" id="52"/>
    <lineage>
        <taxon>Bacteria</taxon>
        <taxon>Pseudomonadati</taxon>
        <taxon>Myxococcota</taxon>
        <taxon>Polyangia</taxon>
        <taxon>Polyangiales</taxon>
        <taxon>Polyangiaceae</taxon>
        <taxon>Chondromyces</taxon>
    </lineage>
</organism>
<dbReference type="SUPFAM" id="SSF47384">
    <property type="entry name" value="Homodimeric domain of signal transducing histidine kinase"/>
    <property type="match status" value="1"/>
</dbReference>
<evidence type="ECO:0000256" key="12">
    <source>
        <dbReference type="ARBA" id="ARBA00023136"/>
    </source>
</evidence>
<keyword evidence="11" id="KW-0902">Two-component regulatory system</keyword>
<evidence type="ECO:0000256" key="10">
    <source>
        <dbReference type="ARBA" id="ARBA00022989"/>
    </source>
</evidence>
<evidence type="ECO:0000256" key="1">
    <source>
        <dbReference type="ARBA" id="ARBA00000085"/>
    </source>
</evidence>
<dbReference type="PROSITE" id="PS50109">
    <property type="entry name" value="HIS_KIN"/>
    <property type="match status" value="1"/>
</dbReference>